<feature type="domain" description="Ubiquitin-like" evidence="1">
    <location>
        <begin position="1"/>
        <end position="79"/>
    </location>
</feature>
<organism evidence="2">
    <name type="scientific">Pundamilia nyererei</name>
    <dbReference type="NCBI Taxonomy" id="303518"/>
    <lineage>
        <taxon>Eukaryota</taxon>
        <taxon>Metazoa</taxon>
        <taxon>Chordata</taxon>
        <taxon>Craniata</taxon>
        <taxon>Vertebrata</taxon>
        <taxon>Euteleostomi</taxon>
        <taxon>Actinopterygii</taxon>
        <taxon>Neopterygii</taxon>
        <taxon>Teleostei</taxon>
        <taxon>Neoteleostei</taxon>
        <taxon>Acanthomorphata</taxon>
        <taxon>Ovalentaria</taxon>
        <taxon>Cichlomorphae</taxon>
        <taxon>Cichliformes</taxon>
        <taxon>Cichlidae</taxon>
        <taxon>African cichlids</taxon>
        <taxon>Pseudocrenilabrinae</taxon>
        <taxon>Haplochromini</taxon>
        <taxon>Pundamilia</taxon>
    </lineage>
</organism>
<dbReference type="SMART" id="SM00213">
    <property type="entry name" value="UBQ"/>
    <property type="match status" value="1"/>
</dbReference>
<dbReference type="InterPro" id="IPR029071">
    <property type="entry name" value="Ubiquitin-like_domsf"/>
</dbReference>
<name>A0A3B4H811_9CICH</name>
<protein>
    <recommendedName>
        <fullName evidence="1">Ubiquitin-like domain-containing protein</fullName>
    </recommendedName>
</protein>
<dbReference type="Ensembl" id="ENSPNYT00000032769.1">
    <property type="protein sequence ID" value="ENSPNYP00000032002.1"/>
    <property type="gene ID" value="ENSPNYG00000024148.1"/>
</dbReference>
<dbReference type="STRING" id="303518.ENSPNYP00000032002"/>
<dbReference type="Gene3D" id="3.10.20.90">
    <property type="entry name" value="Phosphatidylinositol 3-kinase Catalytic Subunit, Chain A, domain 1"/>
    <property type="match status" value="1"/>
</dbReference>
<evidence type="ECO:0000313" key="2">
    <source>
        <dbReference type="Ensembl" id="ENSPNYP00000032002.1"/>
    </source>
</evidence>
<evidence type="ECO:0000259" key="1">
    <source>
        <dbReference type="PROSITE" id="PS50053"/>
    </source>
</evidence>
<dbReference type="SUPFAM" id="SSF54236">
    <property type="entry name" value="Ubiquitin-like"/>
    <property type="match status" value="1"/>
</dbReference>
<dbReference type="AlphaFoldDB" id="A0A3B4H811"/>
<accession>A0A3B4H811</accession>
<dbReference type="PROSITE" id="PS50053">
    <property type="entry name" value="UBIQUITIN_2"/>
    <property type="match status" value="1"/>
</dbReference>
<sequence length="176" mass="19878">MDITINMLGESHTLTVNTEDTVGSLKIKIYEKLEVNPQTQKLVFINGQKTPLNDDSKPISYYGLQHGSQVSLLVTEPPPPAPIQVFLRNEKRHSSTYDIRLDETVNPHFYRGSFRYRIVGHHDNSLSQCTHLCSTLSVLFSCKSCLKKYSQLKLDRFFPGNPVSSCFPDVHPPLSG</sequence>
<proteinExistence type="predicted"/>
<dbReference type="Pfam" id="PF00240">
    <property type="entry name" value="ubiquitin"/>
    <property type="match status" value="1"/>
</dbReference>
<dbReference type="InterPro" id="IPR000626">
    <property type="entry name" value="Ubiquitin-like_dom"/>
</dbReference>
<reference evidence="2" key="1">
    <citation type="submission" date="2023-09" db="UniProtKB">
        <authorList>
            <consortium name="Ensembl"/>
        </authorList>
    </citation>
    <scope>IDENTIFICATION</scope>
</reference>
<dbReference type="CDD" id="cd17039">
    <property type="entry name" value="Ubl_ubiquitin_like"/>
    <property type="match status" value="1"/>
</dbReference>
<dbReference type="GeneTree" id="ENSGT01030000235866"/>